<feature type="compositionally biased region" description="Low complexity" evidence="1">
    <location>
        <begin position="158"/>
        <end position="175"/>
    </location>
</feature>
<dbReference type="GO" id="GO:0031624">
    <property type="term" value="F:ubiquitin conjugating enzyme binding"/>
    <property type="evidence" value="ECO:0007669"/>
    <property type="project" value="TreeGrafter"/>
</dbReference>
<name>A0AAD5X412_9FUNG</name>
<dbReference type="Gene3D" id="1.10.8.10">
    <property type="entry name" value="DNA helicase RuvA subunit, C-terminal domain"/>
    <property type="match status" value="1"/>
</dbReference>
<feature type="compositionally biased region" description="Acidic residues" evidence="1">
    <location>
        <begin position="216"/>
        <end position="227"/>
    </location>
</feature>
<dbReference type="AlphaFoldDB" id="A0AAD5X412"/>
<feature type="region of interest" description="Disordered" evidence="1">
    <location>
        <begin position="93"/>
        <end position="129"/>
    </location>
</feature>
<dbReference type="PANTHER" id="PTHR16461:SF5">
    <property type="entry name" value="TOLL-INTERACTING PROTEIN"/>
    <property type="match status" value="1"/>
</dbReference>
<feature type="compositionally biased region" description="Low complexity" evidence="1">
    <location>
        <begin position="42"/>
        <end position="52"/>
    </location>
</feature>
<feature type="compositionally biased region" description="Gly residues" evidence="1">
    <location>
        <begin position="191"/>
        <end position="206"/>
    </location>
</feature>
<sequence length="246" mass="25604">MEQIRAMFPDTDPELLESVYAANSDNLEETVNQLLELTSSGTVPAATNTTAAQPQSDRDALPRQPATAIANAGAGATADISADEALARALAQEEQDEAYARSLAQQEEDAARGQYYSQADRTNTEPDAVDKFITSASQLGEQAKNKFKELYSKTFTQPADGTPAAPAGPATPSASRGLNITDRLKALGKDGNSGGGVKTAVGGAGAGQRYSALPGDDFDPLLGDEEPLERKTGPPSRTASPRPPGP</sequence>
<evidence type="ECO:0000259" key="2">
    <source>
        <dbReference type="PROSITE" id="PS51140"/>
    </source>
</evidence>
<feature type="region of interest" description="Disordered" evidence="1">
    <location>
        <begin position="39"/>
        <end position="76"/>
    </location>
</feature>
<protein>
    <recommendedName>
        <fullName evidence="2">CUE domain-containing protein</fullName>
    </recommendedName>
</protein>
<feature type="compositionally biased region" description="Low complexity" evidence="1">
    <location>
        <begin position="66"/>
        <end position="76"/>
    </location>
</feature>
<evidence type="ECO:0000313" key="3">
    <source>
        <dbReference type="EMBL" id="KAJ3054033.1"/>
    </source>
</evidence>
<feature type="region of interest" description="Disordered" evidence="1">
    <location>
        <begin position="150"/>
        <end position="246"/>
    </location>
</feature>
<dbReference type="EMBL" id="JADGJD010000163">
    <property type="protein sequence ID" value="KAJ3054033.1"/>
    <property type="molecule type" value="Genomic_DNA"/>
</dbReference>
<proteinExistence type="predicted"/>
<dbReference type="CDD" id="cd14279">
    <property type="entry name" value="CUE"/>
    <property type="match status" value="1"/>
</dbReference>
<dbReference type="PROSITE" id="PS51140">
    <property type="entry name" value="CUE"/>
    <property type="match status" value="1"/>
</dbReference>
<gene>
    <name evidence="3" type="ORF">HK097_002815</name>
</gene>
<dbReference type="GO" id="GO:0043130">
    <property type="term" value="F:ubiquitin binding"/>
    <property type="evidence" value="ECO:0007669"/>
    <property type="project" value="InterPro"/>
</dbReference>
<dbReference type="SUPFAM" id="SSF46934">
    <property type="entry name" value="UBA-like"/>
    <property type="match status" value="1"/>
</dbReference>
<dbReference type="GO" id="GO:0006511">
    <property type="term" value="P:ubiquitin-dependent protein catabolic process"/>
    <property type="evidence" value="ECO:0007669"/>
    <property type="project" value="TreeGrafter"/>
</dbReference>
<dbReference type="GO" id="GO:0005737">
    <property type="term" value="C:cytoplasm"/>
    <property type="evidence" value="ECO:0007669"/>
    <property type="project" value="TreeGrafter"/>
</dbReference>
<evidence type="ECO:0000256" key="1">
    <source>
        <dbReference type="SAM" id="MobiDB-lite"/>
    </source>
</evidence>
<organism evidence="3 4">
    <name type="scientific">Rhizophlyctis rosea</name>
    <dbReference type="NCBI Taxonomy" id="64517"/>
    <lineage>
        <taxon>Eukaryota</taxon>
        <taxon>Fungi</taxon>
        <taxon>Fungi incertae sedis</taxon>
        <taxon>Chytridiomycota</taxon>
        <taxon>Chytridiomycota incertae sedis</taxon>
        <taxon>Chytridiomycetes</taxon>
        <taxon>Rhizophlyctidales</taxon>
        <taxon>Rhizophlyctidaceae</taxon>
        <taxon>Rhizophlyctis</taxon>
    </lineage>
</organism>
<dbReference type="PANTHER" id="PTHR16461">
    <property type="entry name" value="TOLL-INTERACTING PROTEIN"/>
    <property type="match status" value="1"/>
</dbReference>
<comment type="caution">
    <text evidence="3">The sequence shown here is derived from an EMBL/GenBank/DDBJ whole genome shotgun (WGS) entry which is preliminary data.</text>
</comment>
<accession>A0AAD5X412</accession>
<dbReference type="Proteomes" id="UP001212841">
    <property type="component" value="Unassembled WGS sequence"/>
</dbReference>
<feature type="domain" description="CUE" evidence="2">
    <location>
        <begin position="1"/>
        <end position="39"/>
    </location>
</feature>
<evidence type="ECO:0000313" key="4">
    <source>
        <dbReference type="Proteomes" id="UP001212841"/>
    </source>
</evidence>
<dbReference type="SMART" id="SM00546">
    <property type="entry name" value="CUE"/>
    <property type="match status" value="1"/>
</dbReference>
<keyword evidence="4" id="KW-1185">Reference proteome</keyword>
<dbReference type="Pfam" id="PF02845">
    <property type="entry name" value="CUE"/>
    <property type="match status" value="1"/>
</dbReference>
<reference evidence="3" key="1">
    <citation type="submission" date="2020-05" db="EMBL/GenBank/DDBJ databases">
        <title>Phylogenomic resolution of chytrid fungi.</title>
        <authorList>
            <person name="Stajich J.E."/>
            <person name="Amses K."/>
            <person name="Simmons R."/>
            <person name="Seto K."/>
            <person name="Myers J."/>
            <person name="Bonds A."/>
            <person name="Quandt C.A."/>
            <person name="Barry K."/>
            <person name="Liu P."/>
            <person name="Grigoriev I."/>
            <person name="Longcore J.E."/>
            <person name="James T.Y."/>
        </authorList>
    </citation>
    <scope>NUCLEOTIDE SEQUENCE</scope>
    <source>
        <strain evidence="3">JEL0318</strain>
    </source>
</reference>
<dbReference type="InterPro" id="IPR009060">
    <property type="entry name" value="UBA-like_sf"/>
</dbReference>
<dbReference type="InterPro" id="IPR003892">
    <property type="entry name" value="CUE"/>
</dbReference>